<dbReference type="OrthoDB" id="3267578at2759"/>
<evidence type="ECO:0000256" key="1">
    <source>
        <dbReference type="SAM" id="MobiDB-lite"/>
    </source>
</evidence>
<reference evidence="2 3" key="1">
    <citation type="submission" date="2018-06" db="EMBL/GenBank/DDBJ databases">
        <title>A transcriptomic atlas of mushroom development highlights an independent origin of complex multicellularity.</title>
        <authorList>
            <consortium name="DOE Joint Genome Institute"/>
            <person name="Krizsan K."/>
            <person name="Almasi E."/>
            <person name="Merenyi Z."/>
            <person name="Sahu N."/>
            <person name="Viragh M."/>
            <person name="Koszo T."/>
            <person name="Mondo S."/>
            <person name="Kiss B."/>
            <person name="Balint B."/>
            <person name="Kues U."/>
            <person name="Barry K."/>
            <person name="Hegedus J.C."/>
            <person name="Henrissat B."/>
            <person name="Johnson J."/>
            <person name="Lipzen A."/>
            <person name="Ohm R."/>
            <person name="Nagy I."/>
            <person name="Pangilinan J."/>
            <person name="Yan J."/>
            <person name="Xiong Y."/>
            <person name="Grigoriev I.V."/>
            <person name="Hibbett D.S."/>
            <person name="Nagy L.G."/>
        </authorList>
    </citation>
    <scope>NUCLEOTIDE SEQUENCE [LARGE SCALE GENOMIC DNA]</scope>
    <source>
        <strain evidence="2 3">SZMC22713</strain>
    </source>
</reference>
<dbReference type="STRING" id="50990.A0A4Y7PLP3"/>
<protein>
    <submittedName>
        <fullName evidence="2">Uncharacterized protein</fullName>
    </submittedName>
</protein>
<organism evidence="2 3">
    <name type="scientific">Rickenella mellea</name>
    <dbReference type="NCBI Taxonomy" id="50990"/>
    <lineage>
        <taxon>Eukaryota</taxon>
        <taxon>Fungi</taxon>
        <taxon>Dikarya</taxon>
        <taxon>Basidiomycota</taxon>
        <taxon>Agaricomycotina</taxon>
        <taxon>Agaricomycetes</taxon>
        <taxon>Hymenochaetales</taxon>
        <taxon>Rickenellaceae</taxon>
        <taxon>Rickenella</taxon>
    </lineage>
</organism>
<dbReference type="AlphaFoldDB" id="A0A4Y7PLP3"/>
<evidence type="ECO:0000313" key="2">
    <source>
        <dbReference type="EMBL" id="TDL16353.1"/>
    </source>
</evidence>
<feature type="region of interest" description="Disordered" evidence="1">
    <location>
        <begin position="85"/>
        <end position="152"/>
    </location>
</feature>
<dbReference type="VEuPathDB" id="FungiDB:BD410DRAFT_640761"/>
<dbReference type="Proteomes" id="UP000294933">
    <property type="component" value="Unassembled WGS sequence"/>
</dbReference>
<accession>A0A4Y7PLP3</accession>
<name>A0A4Y7PLP3_9AGAM</name>
<sequence>MYMRSPFRKDLGQNPFDQNIVQQLVHLPRRRQTSRRNELPHMTDNKKSKYSYQKQLVWCRCVNCLEVDPVKGTLVPSYTERAHRAAASKIRPEKPKGVKYSQLQSSKKRKIDGPGRVASAGSGCAHPGVLEDPMHVDAPSRSSPTPLHAEASPLPSPTVAYASGEFLSNENFDVDVWEGFSDHGLLDTQQNENLVEEMDTEPPPFERETEEIGDGLGRQDSTTPAPDDIEMPQVPAPESTGDIQYRFDIPEPPPNPRDVLRQAETHWFSQILLCLVAWLHLHYHLPHRGAILILKVFKLIFTQAGLISADEKPVLSLNTTFRRLGLTDEFLVMPVSCNVCNEPLFKRSRIQLAPSDGIPGNDRTDVPQLRSPFRPLSSQLPEFVNRSGMEEALDAWRTREQQSGILRDIMDGEVWKTIKGADGRLFFDNNADRPDADELRIGITLGFDGFGYHRSRNAGSHSTGVLSNCVANLPTHLNLPIRLYKWIFKEYVMSDRFVAY</sequence>
<proteinExistence type="predicted"/>
<feature type="region of interest" description="Disordered" evidence="1">
    <location>
        <begin position="200"/>
        <end position="242"/>
    </location>
</feature>
<gene>
    <name evidence="2" type="ORF">BD410DRAFT_640761</name>
</gene>
<dbReference type="EMBL" id="ML170245">
    <property type="protein sequence ID" value="TDL16353.1"/>
    <property type="molecule type" value="Genomic_DNA"/>
</dbReference>
<keyword evidence="3" id="KW-1185">Reference proteome</keyword>
<evidence type="ECO:0000313" key="3">
    <source>
        <dbReference type="Proteomes" id="UP000294933"/>
    </source>
</evidence>